<comment type="subcellular location">
    <subcellularLocation>
        <location evidence="5">Cytoplasm</location>
    </subcellularLocation>
</comment>
<dbReference type="Gene3D" id="3.40.50.300">
    <property type="entry name" value="P-loop containing nucleotide triphosphate hydrolases"/>
    <property type="match status" value="1"/>
</dbReference>
<dbReference type="HAMAP" id="MF_00376">
    <property type="entry name" value="Dephospho_CoA_kinase"/>
    <property type="match status" value="1"/>
</dbReference>
<dbReference type="GO" id="GO:0005524">
    <property type="term" value="F:ATP binding"/>
    <property type="evidence" value="ECO:0007669"/>
    <property type="project" value="UniProtKB-UniRule"/>
</dbReference>
<evidence type="ECO:0000256" key="3">
    <source>
        <dbReference type="ARBA" id="ARBA00022840"/>
    </source>
</evidence>
<proteinExistence type="inferred from homology"/>
<evidence type="ECO:0000256" key="5">
    <source>
        <dbReference type="HAMAP-Rule" id="MF_00376"/>
    </source>
</evidence>
<sequence length="198" mass="21984">MRIGLTGGIGSGKSTVARWWQSRGVTVVDTDALAHELCGRQGQALPAIAERFGADFVHPEHGLERARMRAHVLAHPQARQQLEALLHPMIQTLAQARAAAAPGWVLFDVPLLVESKHWRTQVDRILVVDCAPETQIERVIRRPGWTREQALAVLALQATRPQRRQAADAWVDNSADDLQSLHRALEMLALHWGFSATL</sequence>
<dbReference type="EC" id="2.7.1.24" evidence="5 6"/>
<evidence type="ECO:0000256" key="1">
    <source>
        <dbReference type="ARBA" id="ARBA00009018"/>
    </source>
</evidence>
<comment type="function">
    <text evidence="5">Catalyzes the phosphorylation of the 3'-hydroxyl group of dephosphocoenzyme A to form coenzyme A.</text>
</comment>
<comment type="similarity">
    <text evidence="1 5">Belongs to the CoaE family.</text>
</comment>
<accession>A0A840RX94</accession>
<evidence type="ECO:0000313" key="8">
    <source>
        <dbReference type="Proteomes" id="UP000554837"/>
    </source>
</evidence>
<dbReference type="RefSeq" id="WP_246071441.1">
    <property type="nucleotide sequence ID" value="NZ_CP040709.1"/>
</dbReference>
<evidence type="ECO:0000256" key="6">
    <source>
        <dbReference type="NCBIfam" id="TIGR00152"/>
    </source>
</evidence>
<protein>
    <recommendedName>
        <fullName evidence="5 6">Dephospho-CoA kinase</fullName>
        <ecNumber evidence="5 6">2.7.1.24</ecNumber>
    </recommendedName>
    <alternativeName>
        <fullName evidence="5">Dephosphocoenzyme A kinase</fullName>
    </alternativeName>
</protein>
<dbReference type="AlphaFoldDB" id="A0A840RX94"/>
<gene>
    <name evidence="5" type="primary">coaE</name>
    <name evidence="7" type="ORF">HNQ51_000620</name>
</gene>
<dbReference type="SUPFAM" id="SSF52540">
    <property type="entry name" value="P-loop containing nucleoside triphosphate hydrolases"/>
    <property type="match status" value="1"/>
</dbReference>
<dbReference type="GO" id="GO:0015937">
    <property type="term" value="P:coenzyme A biosynthetic process"/>
    <property type="evidence" value="ECO:0007669"/>
    <property type="project" value="UniProtKB-UniRule"/>
</dbReference>
<dbReference type="CDD" id="cd02022">
    <property type="entry name" value="DPCK"/>
    <property type="match status" value="1"/>
</dbReference>
<evidence type="ECO:0000313" key="7">
    <source>
        <dbReference type="EMBL" id="MBB5203327.1"/>
    </source>
</evidence>
<keyword evidence="3 5" id="KW-0067">ATP-binding</keyword>
<keyword evidence="5 7" id="KW-0808">Transferase</keyword>
<dbReference type="GO" id="GO:0005737">
    <property type="term" value="C:cytoplasm"/>
    <property type="evidence" value="ECO:0007669"/>
    <property type="project" value="UniProtKB-SubCell"/>
</dbReference>
<keyword evidence="5 7" id="KW-0418">Kinase</keyword>
<evidence type="ECO:0000256" key="2">
    <source>
        <dbReference type="ARBA" id="ARBA00022741"/>
    </source>
</evidence>
<feature type="binding site" evidence="5">
    <location>
        <begin position="10"/>
        <end position="15"/>
    </location>
    <ligand>
        <name>ATP</name>
        <dbReference type="ChEBI" id="CHEBI:30616"/>
    </ligand>
</feature>
<evidence type="ECO:0000256" key="4">
    <source>
        <dbReference type="ARBA" id="ARBA00022993"/>
    </source>
</evidence>
<reference evidence="7 8" key="1">
    <citation type="submission" date="2020-08" db="EMBL/GenBank/DDBJ databases">
        <title>Genomic Encyclopedia of Type Strains, Phase IV (KMG-IV): sequencing the most valuable type-strain genomes for metagenomic binning, comparative biology and taxonomic classification.</title>
        <authorList>
            <person name="Goeker M."/>
        </authorList>
    </citation>
    <scope>NUCLEOTIDE SEQUENCE [LARGE SCALE GENOMIC DNA]</scope>
    <source>
        <strain evidence="7 8">DSM 23958</strain>
    </source>
</reference>
<keyword evidence="4 5" id="KW-0173">Coenzyme A biosynthesis</keyword>
<dbReference type="Pfam" id="PF01121">
    <property type="entry name" value="CoaE"/>
    <property type="match status" value="1"/>
</dbReference>
<dbReference type="PANTHER" id="PTHR10695:SF46">
    <property type="entry name" value="BIFUNCTIONAL COENZYME A SYNTHASE-RELATED"/>
    <property type="match status" value="1"/>
</dbReference>
<comment type="catalytic activity">
    <reaction evidence="5">
        <text>3'-dephospho-CoA + ATP = ADP + CoA + H(+)</text>
        <dbReference type="Rhea" id="RHEA:18245"/>
        <dbReference type="ChEBI" id="CHEBI:15378"/>
        <dbReference type="ChEBI" id="CHEBI:30616"/>
        <dbReference type="ChEBI" id="CHEBI:57287"/>
        <dbReference type="ChEBI" id="CHEBI:57328"/>
        <dbReference type="ChEBI" id="CHEBI:456216"/>
        <dbReference type="EC" id="2.7.1.24"/>
    </reaction>
</comment>
<dbReference type="PANTHER" id="PTHR10695">
    <property type="entry name" value="DEPHOSPHO-COA KINASE-RELATED"/>
    <property type="match status" value="1"/>
</dbReference>
<keyword evidence="8" id="KW-1185">Reference proteome</keyword>
<dbReference type="InterPro" id="IPR001977">
    <property type="entry name" value="Depp_CoAkinase"/>
</dbReference>
<dbReference type="PROSITE" id="PS51219">
    <property type="entry name" value="DPCK"/>
    <property type="match status" value="1"/>
</dbReference>
<name>A0A840RX94_9BURK</name>
<dbReference type="NCBIfam" id="TIGR00152">
    <property type="entry name" value="dephospho-CoA kinase"/>
    <property type="match status" value="1"/>
</dbReference>
<organism evidence="7 8">
    <name type="scientific">Inhella inkyongensis</name>
    <dbReference type="NCBI Taxonomy" id="392593"/>
    <lineage>
        <taxon>Bacteria</taxon>
        <taxon>Pseudomonadati</taxon>
        <taxon>Pseudomonadota</taxon>
        <taxon>Betaproteobacteria</taxon>
        <taxon>Burkholderiales</taxon>
        <taxon>Sphaerotilaceae</taxon>
        <taxon>Inhella</taxon>
    </lineage>
</organism>
<dbReference type="InterPro" id="IPR027417">
    <property type="entry name" value="P-loop_NTPase"/>
</dbReference>
<comment type="caution">
    <text evidence="7">The sequence shown here is derived from an EMBL/GenBank/DDBJ whole genome shotgun (WGS) entry which is preliminary data.</text>
</comment>
<dbReference type="EMBL" id="JACHHO010000001">
    <property type="protein sequence ID" value="MBB5203327.1"/>
    <property type="molecule type" value="Genomic_DNA"/>
</dbReference>
<keyword evidence="5" id="KW-0963">Cytoplasm</keyword>
<dbReference type="UniPathway" id="UPA00241">
    <property type="reaction ID" value="UER00356"/>
</dbReference>
<comment type="pathway">
    <text evidence="5">Cofactor biosynthesis; coenzyme A biosynthesis; CoA from (R)-pantothenate: step 5/5.</text>
</comment>
<dbReference type="Proteomes" id="UP000554837">
    <property type="component" value="Unassembled WGS sequence"/>
</dbReference>
<keyword evidence="2 5" id="KW-0547">Nucleotide-binding</keyword>
<dbReference type="GO" id="GO:0004140">
    <property type="term" value="F:dephospho-CoA kinase activity"/>
    <property type="evidence" value="ECO:0007669"/>
    <property type="project" value="UniProtKB-UniRule"/>
</dbReference>